<dbReference type="InterPro" id="IPR003808">
    <property type="entry name" value="Fe-S_metab-assoc_dom"/>
</dbReference>
<evidence type="ECO:0000313" key="3">
    <source>
        <dbReference type="EMBL" id="CUS40604.1"/>
    </source>
</evidence>
<accession>A0A160TCB5</accession>
<dbReference type="SUPFAM" id="SSF82649">
    <property type="entry name" value="SufE/NifU"/>
    <property type="match status" value="1"/>
</dbReference>
<gene>
    <name evidence="3" type="ORF">MGWOODY_Tha2586</name>
</gene>
<proteinExistence type="inferred from homology"/>
<comment type="similarity">
    <text evidence="1">Belongs to the SufE family.</text>
</comment>
<evidence type="ECO:0000256" key="1">
    <source>
        <dbReference type="ARBA" id="ARBA00010282"/>
    </source>
</evidence>
<dbReference type="Pfam" id="PF02657">
    <property type="entry name" value="SufE"/>
    <property type="match status" value="1"/>
</dbReference>
<organism evidence="3">
    <name type="scientific">hydrothermal vent metagenome</name>
    <dbReference type="NCBI Taxonomy" id="652676"/>
    <lineage>
        <taxon>unclassified sequences</taxon>
        <taxon>metagenomes</taxon>
        <taxon>ecological metagenomes</taxon>
    </lineage>
</organism>
<name>A0A160TCB5_9ZZZZ</name>
<dbReference type="EMBL" id="CZQC01000020">
    <property type="protein sequence ID" value="CUS40604.1"/>
    <property type="molecule type" value="Genomic_DNA"/>
</dbReference>
<dbReference type="Gene3D" id="3.90.1010.10">
    <property type="match status" value="1"/>
</dbReference>
<reference evidence="3" key="1">
    <citation type="submission" date="2015-10" db="EMBL/GenBank/DDBJ databases">
        <authorList>
            <person name="Gilbert D.G."/>
        </authorList>
    </citation>
    <scope>NUCLEOTIDE SEQUENCE</scope>
</reference>
<feature type="domain" description="Fe-S metabolism associated" evidence="2">
    <location>
        <begin position="19"/>
        <end position="138"/>
    </location>
</feature>
<protein>
    <submittedName>
        <fullName evidence="3">Sulfur acceptor protein SufE for iron-sulfur cluster assembly</fullName>
    </submittedName>
</protein>
<dbReference type="PANTHER" id="PTHR43597">
    <property type="entry name" value="SULFUR ACCEPTOR PROTEIN CSDE"/>
    <property type="match status" value="1"/>
</dbReference>
<sequence>MSINANPFGSDITTDDIVDTLSFFDDWEERYKYIIDLGKQLPAMNDEKKTEEFLLRGCQSQVWIDYELNGSTMNIEADSDAHIVRGLLGVVLAAYNNKTPAEILAFNIDTYFDSIDLIKHLSPTRGNGIRAMVQKIKDAATPAT</sequence>
<dbReference type="PANTHER" id="PTHR43597:SF5">
    <property type="entry name" value="SUFE-LIKE PROTEIN 2, CHLOROPLASTIC"/>
    <property type="match status" value="1"/>
</dbReference>
<evidence type="ECO:0000259" key="2">
    <source>
        <dbReference type="Pfam" id="PF02657"/>
    </source>
</evidence>
<dbReference type="AlphaFoldDB" id="A0A160TCB5"/>